<accession>A0A1P8Q294</accession>
<keyword evidence="3" id="KW-1185">Reference proteome</keyword>
<proteinExistence type="predicted"/>
<dbReference type="CDD" id="cd00761">
    <property type="entry name" value="Glyco_tranf_GTA_type"/>
    <property type="match status" value="1"/>
</dbReference>
<dbReference type="RefSeq" id="WP_076614482.1">
    <property type="nucleotide sequence ID" value="NZ_CP019323.1"/>
</dbReference>
<dbReference type="Pfam" id="PF00535">
    <property type="entry name" value="Glycos_transf_2"/>
    <property type="match status" value="1"/>
</dbReference>
<dbReference type="PANTHER" id="PTHR22916:SF3">
    <property type="entry name" value="UDP-GLCNAC:BETAGAL BETA-1,3-N-ACETYLGLUCOSAMINYLTRANSFERASE-LIKE PROTEIN 1"/>
    <property type="match status" value="1"/>
</dbReference>
<reference evidence="3" key="1">
    <citation type="submission" date="2016-12" db="EMBL/GenBank/DDBJ databases">
        <authorList>
            <person name="Jung M.Y."/>
            <person name="Lee S.H."/>
        </authorList>
    </citation>
    <scope>NUCLEOTIDE SEQUENCE [LARGE SCALE GENOMIC DNA]</scope>
    <source>
        <strain evidence="3">WiKim39</strain>
    </source>
</reference>
<evidence type="ECO:0000313" key="3">
    <source>
        <dbReference type="Proteomes" id="UP000187499"/>
    </source>
</evidence>
<dbReference type="KEGG" id="lalw:BTM29_05140"/>
<dbReference type="AlphaFoldDB" id="A0A1P8Q294"/>
<name>A0A1P8Q294_9LACO</name>
<dbReference type="OrthoDB" id="396512at2"/>
<organism evidence="2 3">
    <name type="scientific">Companilactobacillus allii</name>
    <dbReference type="NCBI Taxonomy" id="1847728"/>
    <lineage>
        <taxon>Bacteria</taxon>
        <taxon>Bacillati</taxon>
        <taxon>Bacillota</taxon>
        <taxon>Bacilli</taxon>
        <taxon>Lactobacillales</taxon>
        <taxon>Lactobacillaceae</taxon>
        <taxon>Companilactobacillus</taxon>
    </lineage>
</organism>
<dbReference type="InterPro" id="IPR001173">
    <property type="entry name" value="Glyco_trans_2-like"/>
</dbReference>
<dbReference type="Proteomes" id="UP000187499">
    <property type="component" value="Chromosome"/>
</dbReference>
<dbReference type="Gene3D" id="3.90.550.10">
    <property type="entry name" value="Spore Coat Polysaccharide Biosynthesis Protein SpsA, Chain A"/>
    <property type="match status" value="1"/>
</dbReference>
<dbReference type="STRING" id="1847728.BTM29_05140"/>
<dbReference type="SUPFAM" id="SSF53448">
    <property type="entry name" value="Nucleotide-diphospho-sugar transferases"/>
    <property type="match status" value="1"/>
</dbReference>
<dbReference type="PANTHER" id="PTHR22916">
    <property type="entry name" value="GLYCOSYLTRANSFERASE"/>
    <property type="match status" value="1"/>
</dbReference>
<dbReference type="InterPro" id="IPR029044">
    <property type="entry name" value="Nucleotide-diphossugar_trans"/>
</dbReference>
<feature type="domain" description="Glycosyltransferase 2-like" evidence="1">
    <location>
        <begin position="6"/>
        <end position="171"/>
    </location>
</feature>
<sequence>MDKLLSIVIPSYNVGNTLSNILDNLVNCHTLDRLDILVVNDGSTDQTAKIADKYVAEYPESIQLITQVNGGHGSTINTGIKYATGRFFKVVDGDDWLDSANLDRFVNLLKLEDVDLVLTPFWVFNDKTKRKYVKEIKSEDIRWNQKYYLKDRKIAPVPSMHTYTLRTKLLKENGIKIDEHAYYVDIEYILYPIPYVKTYKFVNLPLYNYRVNQADQSITLGNMVKNSKQHEMVIEHVNEYIVEHINGINENQRELMVNRLSRMIATQMKIISVEPIKSVTKAKLVKFYQHAKDNYYFEIQDINLPMKMLVKSHFLLFPLIHYLAIWKMNLFHY</sequence>
<evidence type="ECO:0000259" key="1">
    <source>
        <dbReference type="Pfam" id="PF00535"/>
    </source>
</evidence>
<evidence type="ECO:0000313" key="2">
    <source>
        <dbReference type="EMBL" id="APX71978.1"/>
    </source>
</evidence>
<dbReference type="EMBL" id="CP019323">
    <property type="protein sequence ID" value="APX71978.1"/>
    <property type="molecule type" value="Genomic_DNA"/>
</dbReference>
<gene>
    <name evidence="2" type="ORF">BTM29_05140</name>
</gene>
<dbReference type="GO" id="GO:0016758">
    <property type="term" value="F:hexosyltransferase activity"/>
    <property type="evidence" value="ECO:0007669"/>
    <property type="project" value="UniProtKB-ARBA"/>
</dbReference>
<protein>
    <recommendedName>
        <fullName evidence="1">Glycosyltransferase 2-like domain-containing protein</fullName>
    </recommendedName>
</protein>